<proteinExistence type="predicted"/>
<sequence length="133" mass="13537">MPFWNANLGGMNLGCADVCKTPIGPLVIPIPYCNVAMLPTAIPSQQKVFAMGSPVHNLSTVMPMSMGDSPGVLLGIISGLVMGPSAAQMGSNKVFICGPPVAKFGMPAKQNGLGPNVIGATIAPSQTKVMALS</sequence>
<dbReference type="EMBL" id="JAUSVP010000003">
    <property type="protein sequence ID" value="MDQ0446942.1"/>
    <property type="molecule type" value="Genomic_DNA"/>
</dbReference>
<gene>
    <name evidence="1" type="ORF">QO012_001433</name>
</gene>
<name>A0ABU0HX76_9HYPH</name>
<dbReference type="Pfam" id="PF13665">
    <property type="entry name" value="Tox-PAAR-like"/>
    <property type="match status" value="1"/>
</dbReference>
<organism evidence="1 2">
    <name type="scientific">Methylobacterium aerolatum</name>
    <dbReference type="NCBI Taxonomy" id="418708"/>
    <lineage>
        <taxon>Bacteria</taxon>
        <taxon>Pseudomonadati</taxon>
        <taxon>Pseudomonadota</taxon>
        <taxon>Alphaproteobacteria</taxon>
        <taxon>Hyphomicrobiales</taxon>
        <taxon>Methylobacteriaceae</taxon>
        <taxon>Methylobacterium</taxon>
    </lineage>
</organism>
<accession>A0ABU0HX76</accession>
<evidence type="ECO:0008006" key="3">
    <source>
        <dbReference type="Google" id="ProtNLM"/>
    </source>
</evidence>
<evidence type="ECO:0000313" key="2">
    <source>
        <dbReference type="Proteomes" id="UP001231124"/>
    </source>
</evidence>
<evidence type="ECO:0000313" key="1">
    <source>
        <dbReference type="EMBL" id="MDQ0446942.1"/>
    </source>
</evidence>
<dbReference type="Proteomes" id="UP001231124">
    <property type="component" value="Unassembled WGS sequence"/>
</dbReference>
<keyword evidence="2" id="KW-1185">Reference proteome</keyword>
<dbReference type="RefSeq" id="WP_238203548.1">
    <property type="nucleotide sequence ID" value="NZ_BPQE01000014.1"/>
</dbReference>
<comment type="caution">
    <text evidence="1">The sequence shown here is derived from an EMBL/GenBank/DDBJ whole genome shotgun (WGS) entry which is preliminary data.</text>
</comment>
<reference evidence="1 2" key="1">
    <citation type="submission" date="2023-07" db="EMBL/GenBank/DDBJ databases">
        <title>Genomic Encyclopedia of Type Strains, Phase IV (KMG-IV): sequencing the most valuable type-strain genomes for metagenomic binning, comparative biology and taxonomic classification.</title>
        <authorList>
            <person name="Goeker M."/>
        </authorList>
    </citation>
    <scope>NUCLEOTIDE SEQUENCE [LARGE SCALE GENOMIC DNA]</scope>
    <source>
        <strain evidence="1 2">DSM 19013</strain>
    </source>
</reference>
<protein>
    <recommendedName>
        <fullName evidence="3">Type VI secretion protein</fullName>
    </recommendedName>
</protein>